<feature type="domain" description="Phosphoribosyltransferase" evidence="26">
    <location>
        <begin position="274"/>
        <end position="463"/>
    </location>
</feature>
<comment type="catalytic activity">
    <reaction evidence="22">
        <text>uridine + ATP = UMP + ADP + H(+)</text>
        <dbReference type="Rhea" id="RHEA:16825"/>
        <dbReference type="ChEBI" id="CHEBI:15378"/>
        <dbReference type="ChEBI" id="CHEBI:16704"/>
        <dbReference type="ChEBI" id="CHEBI:30616"/>
        <dbReference type="ChEBI" id="CHEBI:57865"/>
        <dbReference type="ChEBI" id="CHEBI:456216"/>
        <dbReference type="EC" id="2.7.1.48"/>
    </reaction>
</comment>
<feature type="transmembrane region" description="Helical" evidence="23">
    <location>
        <begin position="1358"/>
        <end position="1380"/>
    </location>
</feature>
<dbReference type="Proteomes" id="UP000325577">
    <property type="component" value="Linkage Group LG1"/>
</dbReference>
<dbReference type="Gene3D" id="3.40.50.300">
    <property type="entry name" value="P-loop containing nucleotide triphosphate hydrolases"/>
    <property type="match status" value="1"/>
</dbReference>
<dbReference type="InterPro" id="IPR055414">
    <property type="entry name" value="LRR_R13L4/SHOC2-like"/>
</dbReference>
<name>A0A5J5C012_9ASTE</name>
<evidence type="ECO:0000256" key="10">
    <source>
        <dbReference type="ARBA" id="ARBA00022676"/>
    </source>
</evidence>
<dbReference type="Pfam" id="PF00485">
    <property type="entry name" value="PRK"/>
    <property type="match status" value="1"/>
</dbReference>
<dbReference type="FunFam" id="3.80.10.10:FF:000299">
    <property type="entry name" value="Piriformospora indica-insensitive protein 2"/>
    <property type="match status" value="1"/>
</dbReference>
<keyword evidence="7" id="KW-1003">Cell membrane</keyword>
<comment type="subcellular location">
    <subcellularLocation>
        <location evidence="1">Cell membrane</location>
        <topology evidence="1">Single-pass type I membrane protein</topology>
    </subcellularLocation>
</comment>
<evidence type="ECO:0000256" key="13">
    <source>
        <dbReference type="ARBA" id="ARBA00022729"/>
    </source>
</evidence>
<evidence type="ECO:0000259" key="27">
    <source>
        <dbReference type="Pfam" id="PF23598"/>
    </source>
</evidence>
<keyword evidence="9" id="KW-0433">Leucine-rich repeat</keyword>
<dbReference type="Pfam" id="PF00560">
    <property type="entry name" value="LRR_1"/>
    <property type="match status" value="10"/>
</dbReference>
<comment type="similarity">
    <text evidence="6">In the C-terminal section; belongs to the UPRTase family.</text>
</comment>
<evidence type="ECO:0000256" key="1">
    <source>
        <dbReference type="ARBA" id="ARBA00004251"/>
    </source>
</evidence>
<keyword evidence="18" id="KW-0342">GTP-binding</keyword>
<evidence type="ECO:0000256" key="3">
    <source>
        <dbReference type="ARBA" id="ARBA00004784"/>
    </source>
</evidence>
<keyword evidence="8" id="KW-0021">Allosteric enzyme</keyword>
<dbReference type="EC" id="2.7.1.48" evidence="22"/>
<dbReference type="NCBIfam" id="NF004018">
    <property type="entry name" value="PRK05480.1"/>
    <property type="match status" value="1"/>
</dbReference>
<dbReference type="FunFam" id="3.80.10.10:FF:000649">
    <property type="entry name" value="Leucine Rich Repeat family protein"/>
    <property type="match status" value="2"/>
</dbReference>
<protein>
    <recommendedName>
        <fullName evidence="22">Uridine kinase</fullName>
        <ecNumber evidence="22">2.7.1.48</ecNumber>
    </recommendedName>
</protein>
<feature type="domain" description="Leucine-rich repeat-containing N-terminal plant-type" evidence="25">
    <location>
        <begin position="1436"/>
        <end position="1472"/>
    </location>
</feature>
<dbReference type="GO" id="GO:0016757">
    <property type="term" value="F:glycosyltransferase activity"/>
    <property type="evidence" value="ECO:0007669"/>
    <property type="project" value="UniProtKB-KW"/>
</dbReference>
<dbReference type="GO" id="GO:0044206">
    <property type="term" value="P:UMP salvage"/>
    <property type="evidence" value="ECO:0007669"/>
    <property type="project" value="UniProtKB-UniPathway"/>
</dbReference>
<feature type="domain" description="Leucine-rich repeat-containing N-terminal plant-type" evidence="25">
    <location>
        <begin position="507"/>
        <end position="527"/>
    </location>
</feature>
<dbReference type="SMART" id="SM00365">
    <property type="entry name" value="LRR_SD22"/>
    <property type="match status" value="9"/>
</dbReference>
<dbReference type="InterPro" id="IPR000764">
    <property type="entry name" value="Uridine_kinase-like"/>
</dbReference>
<evidence type="ECO:0000256" key="11">
    <source>
        <dbReference type="ARBA" id="ARBA00022679"/>
    </source>
</evidence>
<evidence type="ECO:0000256" key="8">
    <source>
        <dbReference type="ARBA" id="ARBA00022533"/>
    </source>
</evidence>
<dbReference type="FunFam" id="3.40.50.2020:FF:000015">
    <property type="entry name" value="Uridine kinase"/>
    <property type="match status" value="1"/>
</dbReference>
<dbReference type="CDD" id="cd06223">
    <property type="entry name" value="PRTases_typeI"/>
    <property type="match status" value="1"/>
</dbReference>
<evidence type="ECO:0000256" key="20">
    <source>
        <dbReference type="ARBA" id="ARBA00023180"/>
    </source>
</evidence>
<dbReference type="SUPFAM" id="SSF53271">
    <property type="entry name" value="PRTase-like"/>
    <property type="match status" value="1"/>
</dbReference>
<keyword evidence="19 23" id="KW-0472">Membrane</keyword>
<comment type="similarity">
    <text evidence="4">In the N-terminal section; belongs to the uridine kinase family.</text>
</comment>
<dbReference type="FunFam" id="3.40.50.300:FF:000339">
    <property type="entry name" value="Uridine kinase"/>
    <property type="match status" value="1"/>
</dbReference>
<gene>
    <name evidence="28" type="ORF">F0562_004513</name>
</gene>
<dbReference type="Pfam" id="PF14681">
    <property type="entry name" value="UPRTase"/>
    <property type="match status" value="1"/>
</dbReference>
<keyword evidence="20" id="KW-0325">Glycoprotein</keyword>
<keyword evidence="11 22" id="KW-0808">Transferase</keyword>
<dbReference type="PRINTS" id="PR00988">
    <property type="entry name" value="URIDINKINASE"/>
</dbReference>
<keyword evidence="16 22" id="KW-0418">Kinase</keyword>
<dbReference type="InterPro" id="IPR013210">
    <property type="entry name" value="LRR_N_plant-typ"/>
</dbReference>
<evidence type="ECO:0000256" key="9">
    <source>
        <dbReference type="ARBA" id="ARBA00022614"/>
    </source>
</evidence>
<dbReference type="Gene3D" id="3.80.10.10">
    <property type="entry name" value="Ribonuclease Inhibitor"/>
    <property type="match status" value="7"/>
</dbReference>
<evidence type="ECO:0000256" key="2">
    <source>
        <dbReference type="ARBA" id="ARBA00004690"/>
    </source>
</evidence>
<dbReference type="Gene3D" id="3.40.50.2020">
    <property type="match status" value="1"/>
</dbReference>
<dbReference type="NCBIfam" id="TIGR00235">
    <property type="entry name" value="udk"/>
    <property type="match status" value="1"/>
</dbReference>
<dbReference type="GO" id="GO:0005886">
    <property type="term" value="C:plasma membrane"/>
    <property type="evidence" value="ECO:0007669"/>
    <property type="project" value="UniProtKB-SubCell"/>
</dbReference>
<evidence type="ECO:0000259" key="25">
    <source>
        <dbReference type="Pfam" id="PF08263"/>
    </source>
</evidence>
<dbReference type="GO" id="GO:0006952">
    <property type="term" value="P:defense response"/>
    <property type="evidence" value="ECO:0007669"/>
    <property type="project" value="UniProtKB-ARBA"/>
</dbReference>
<dbReference type="SUPFAM" id="SSF52058">
    <property type="entry name" value="L domain-like"/>
    <property type="match status" value="6"/>
</dbReference>
<evidence type="ECO:0000256" key="18">
    <source>
        <dbReference type="ARBA" id="ARBA00023134"/>
    </source>
</evidence>
<dbReference type="InterPro" id="IPR029057">
    <property type="entry name" value="PRTase-like"/>
</dbReference>
<dbReference type="PANTHER" id="PTHR48063:SF81">
    <property type="entry name" value="LEUCINE-RICH REPEAT-CONTAINING N-TERMINAL PLANT-TYPE DOMAIN-CONTAINING PROTEIN"/>
    <property type="match status" value="1"/>
</dbReference>
<comment type="pathway">
    <text evidence="3 22">Pyrimidine metabolism; CTP biosynthesis via salvage pathway; CTP from cytidine: step 1/3.</text>
</comment>
<evidence type="ECO:0000256" key="15">
    <source>
        <dbReference type="ARBA" id="ARBA00022741"/>
    </source>
</evidence>
<dbReference type="GO" id="GO:0009507">
    <property type="term" value="C:chloroplast"/>
    <property type="evidence" value="ECO:0007669"/>
    <property type="project" value="UniProtKB-ARBA"/>
</dbReference>
<keyword evidence="22" id="KW-0067">ATP-binding</keyword>
<organism evidence="28 29">
    <name type="scientific">Nyssa sinensis</name>
    <dbReference type="NCBI Taxonomy" id="561372"/>
    <lineage>
        <taxon>Eukaryota</taxon>
        <taxon>Viridiplantae</taxon>
        <taxon>Streptophyta</taxon>
        <taxon>Embryophyta</taxon>
        <taxon>Tracheophyta</taxon>
        <taxon>Spermatophyta</taxon>
        <taxon>Magnoliopsida</taxon>
        <taxon>eudicotyledons</taxon>
        <taxon>Gunneridae</taxon>
        <taxon>Pentapetalae</taxon>
        <taxon>asterids</taxon>
        <taxon>Cornales</taxon>
        <taxon>Nyssaceae</taxon>
        <taxon>Nyssa</taxon>
    </lineage>
</organism>
<dbReference type="GO" id="GO:0051707">
    <property type="term" value="P:response to other organism"/>
    <property type="evidence" value="ECO:0007669"/>
    <property type="project" value="UniProtKB-ARBA"/>
</dbReference>
<evidence type="ECO:0000256" key="6">
    <source>
        <dbReference type="ARBA" id="ARBA00010723"/>
    </source>
</evidence>
<feature type="domain" description="Disease resistance R13L4/SHOC-2-like LRR" evidence="27">
    <location>
        <begin position="791"/>
        <end position="944"/>
    </location>
</feature>
<evidence type="ECO:0000256" key="4">
    <source>
        <dbReference type="ARBA" id="ARBA00008173"/>
    </source>
</evidence>
<dbReference type="FunFam" id="3.80.10.10:FF:000111">
    <property type="entry name" value="LRR receptor-like serine/threonine-protein kinase ERECTA"/>
    <property type="match status" value="1"/>
</dbReference>
<accession>A0A5J5C012</accession>
<dbReference type="InterPro" id="IPR027417">
    <property type="entry name" value="P-loop_NTPase"/>
</dbReference>
<keyword evidence="12 23" id="KW-0812">Transmembrane</keyword>
<dbReference type="InterPro" id="IPR000836">
    <property type="entry name" value="PRTase_dom"/>
</dbReference>
<evidence type="ECO:0000256" key="22">
    <source>
        <dbReference type="RuleBase" id="RU003825"/>
    </source>
</evidence>
<reference evidence="28 29" key="1">
    <citation type="submission" date="2019-09" db="EMBL/GenBank/DDBJ databases">
        <title>A chromosome-level genome assembly of the Chinese tupelo Nyssa sinensis.</title>
        <authorList>
            <person name="Yang X."/>
            <person name="Kang M."/>
            <person name="Yang Y."/>
            <person name="Xiong H."/>
            <person name="Wang M."/>
            <person name="Zhang Z."/>
            <person name="Wang Z."/>
            <person name="Wu H."/>
            <person name="Ma T."/>
            <person name="Liu J."/>
            <person name="Xi Z."/>
        </authorList>
    </citation>
    <scope>NUCLEOTIDE SEQUENCE [LARGE SCALE GENOMIC DNA]</scope>
    <source>
        <strain evidence="28">J267</strain>
        <tissue evidence="28">Leaf</tissue>
    </source>
</reference>
<proteinExistence type="inferred from homology"/>
<evidence type="ECO:0000259" key="26">
    <source>
        <dbReference type="Pfam" id="PF14681"/>
    </source>
</evidence>
<feature type="domain" description="Disease resistance R13L4/SHOC-2-like LRR" evidence="27">
    <location>
        <begin position="1736"/>
        <end position="1889"/>
    </location>
</feature>
<dbReference type="Pfam" id="PF08263">
    <property type="entry name" value="LRRNT_2"/>
    <property type="match status" value="2"/>
</dbReference>
<keyword evidence="21" id="KW-0511">Multifunctional enzyme</keyword>
<feature type="domain" description="Disease resistance R13L4/SHOC-2-like LRR" evidence="27">
    <location>
        <begin position="630"/>
        <end position="778"/>
    </location>
</feature>
<evidence type="ECO:0000313" key="28">
    <source>
        <dbReference type="EMBL" id="KAA8548226.1"/>
    </source>
</evidence>
<dbReference type="FunFam" id="3.80.10.10:FF:000383">
    <property type="entry name" value="Leucine-rich repeat receptor protein kinase EMS1"/>
    <property type="match status" value="1"/>
</dbReference>
<dbReference type="GO" id="GO:0044211">
    <property type="term" value="P:CTP salvage"/>
    <property type="evidence" value="ECO:0007669"/>
    <property type="project" value="UniProtKB-UniPathway"/>
</dbReference>
<evidence type="ECO:0000256" key="12">
    <source>
        <dbReference type="ARBA" id="ARBA00022692"/>
    </source>
</evidence>
<dbReference type="FunFam" id="3.80.10.10:FF:000095">
    <property type="entry name" value="LRR receptor-like serine/threonine-protein kinase GSO1"/>
    <property type="match status" value="1"/>
</dbReference>
<dbReference type="GO" id="GO:0005525">
    <property type="term" value="F:GTP binding"/>
    <property type="evidence" value="ECO:0007669"/>
    <property type="project" value="UniProtKB-KW"/>
</dbReference>
<keyword evidence="10" id="KW-0328">Glycosyltransferase</keyword>
<dbReference type="SUPFAM" id="SSF52540">
    <property type="entry name" value="P-loop containing nucleoside triphosphate hydrolases"/>
    <property type="match status" value="1"/>
</dbReference>
<evidence type="ECO:0000313" key="29">
    <source>
        <dbReference type="Proteomes" id="UP000325577"/>
    </source>
</evidence>
<comment type="similarity">
    <text evidence="22">Belongs to the uridine kinase family.</text>
</comment>
<evidence type="ECO:0000256" key="17">
    <source>
        <dbReference type="ARBA" id="ARBA00022989"/>
    </source>
</evidence>
<dbReference type="PANTHER" id="PTHR48063">
    <property type="entry name" value="LRR RECEPTOR-LIKE KINASE"/>
    <property type="match status" value="1"/>
</dbReference>
<keyword evidence="15 22" id="KW-0547">Nucleotide-binding</keyword>
<dbReference type="OrthoDB" id="1060944at2759"/>
<dbReference type="Pfam" id="PF23598">
    <property type="entry name" value="LRR_14"/>
    <property type="match status" value="3"/>
</dbReference>
<dbReference type="EMBL" id="CM018032">
    <property type="protein sequence ID" value="KAA8548226.1"/>
    <property type="molecule type" value="Genomic_DNA"/>
</dbReference>
<evidence type="ECO:0000256" key="23">
    <source>
        <dbReference type="SAM" id="Phobius"/>
    </source>
</evidence>
<dbReference type="UniPathway" id="UPA00579">
    <property type="reaction ID" value="UER00640"/>
</dbReference>
<evidence type="ECO:0000256" key="21">
    <source>
        <dbReference type="ARBA" id="ARBA00023268"/>
    </source>
</evidence>
<evidence type="ECO:0000256" key="7">
    <source>
        <dbReference type="ARBA" id="ARBA00022475"/>
    </source>
</evidence>
<dbReference type="InterPro" id="IPR046956">
    <property type="entry name" value="RLP23-like"/>
</dbReference>
<evidence type="ECO:0000256" key="14">
    <source>
        <dbReference type="ARBA" id="ARBA00022737"/>
    </source>
</evidence>
<evidence type="ECO:0000259" key="24">
    <source>
        <dbReference type="Pfam" id="PF00485"/>
    </source>
</evidence>
<dbReference type="GO" id="GO:0005524">
    <property type="term" value="F:ATP binding"/>
    <property type="evidence" value="ECO:0007669"/>
    <property type="project" value="UniProtKB-KW"/>
</dbReference>
<dbReference type="GO" id="GO:0043771">
    <property type="term" value="F:cytidine kinase activity"/>
    <property type="evidence" value="ECO:0007669"/>
    <property type="project" value="RHEA"/>
</dbReference>
<dbReference type="CDD" id="cd02023">
    <property type="entry name" value="UMPK"/>
    <property type="match status" value="1"/>
</dbReference>
<evidence type="ECO:0000256" key="19">
    <source>
        <dbReference type="ARBA" id="ARBA00023136"/>
    </source>
</evidence>
<evidence type="ECO:0000256" key="5">
    <source>
        <dbReference type="ARBA" id="ARBA00009592"/>
    </source>
</evidence>
<dbReference type="GO" id="GO:0004849">
    <property type="term" value="F:uridine kinase activity"/>
    <property type="evidence" value="ECO:0007669"/>
    <property type="project" value="UniProtKB-EC"/>
</dbReference>
<dbReference type="UniPathway" id="UPA00574">
    <property type="reaction ID" value="UER00637"/>
</dbReference>
<dbReference type="GO" id="GO:2000904">
    <property type="term" value="P:regulation of starch metabolic process"/>
    <property type="evidence" value="ECO:0007669"/>
    <property type="project" value="UniProtKB-ARBA"/>
</dbReference>
<dbReference type="SMART" id="SM00369">
    <property type="entry name" value="LRR_TYP"/>
    <property type="match status" value="18"/>
</dbReference>
<evidence type="ECO:0000256" key="16">
    <source>
        <dbReference type="ARBA" id="ARBA00022777"/>
    </source>
</evidence>
<keyword evidence="13" id="KW-0732">Signal</keyword>
<dbReference type="InterPro" id="IPR001611">
    <property type="entry name" value="Leu-rich_rpt"/>
</dbReference>
<dbReference type="InterPro" id="IPR032675">
    <property type="entry name" value="LRR_dom_sf"/>
</dbReference>
<comment type="pathway">
    <text evidence="2 22">Pyrimidine metabolism; UMP biosynthesis via salvage pathway; UMP from uridine: step 1/1.</text>
</comment>
<feature type="domain" description="Phosphoribulokinase/uridine kinase" evidence="24">
    <location>
        <begin position="58"/>
        <end position="244"/>
    </location>
</feature>
<keyword evidence="14" id="KW-0677">Repeat</keyword>
<dbReference type="InterPro" id="IPR003591">
    <property type="entry name" value="Leu-rich_rpt_typical-subtyp"/>
</dbReference>
<comment type="catalytic activity">
    <reaction evidence="22">
        <text>cytidine + ATP = CMP + ADP + H(+)</text>
        <dbReference type="Rhea" id="RHEA:24674"/>
        <dbReference type="ChEBI" id="CHEBI:15378"/>
        <dbReference type="ChEBI" id="CHEBI:17562"/>
        <dbReference type="ChEBI" id="CHEBI:30616"/>
        <dbReference type="ChEBI" id="CHEBI:60377"/>
        <dbReference type="ChEBI" id="CHEBI:456216"/>
        <dbReference type="EC" id="2.7.1.48"/>
    </reaction>
</comment>
<keyword evidence="29" id="KW-1185">Reference proteome</keyword>
<dbReference type="InterPro" id="IPR006083">
    <property type="entry name" value="PRK/URK"/>
</dbReference>
<sequence>MQEETTAIDYVMEAALGPHFSGLRLDGLLSASSSPRSSAVPPPLSTLVDSNAPKQPFVIGVSGGTASGKTTVCDMIIQQLHDHRVVLVNQDSFYRGLTAEESERVHEYNFDHPDAFDTEQLLECIQMLRCGQSVHVPIYDFKNHRRCSESFRQVNASNVIILEGILVFHDPRVRNLMNMKIFVDTDADVRLARRIRRDTVERGRDINSVLEQYAKFVKPAFDDFIHPSKKYADVIIPRGGDNHVAIDLIVQHIRTKLGQHDLCKIYPNVYVIQSTFQIRGMHTLIRDRDISKHDFVFYSDRLIRLVVEHGLGHLPFTEKQVVTPTGSIYTGVDFCKKLCGVSIVRSGESMENALRACCKGIKIGKILIHRDGDNGKQLIYEKLPKDISERHVLLLDPVLATGNSANQAIELLIQKGVPESHIIFLNLISAPEGIHCVCKRFPSLKIVTSEIDVALNEEFRVIPASYFMNCMTLRVANGVISEKKEGEALKKRGKHFSSSKKASQILQGRLTSWVGKDCCQWRGVSCNVKTGHVVKLKLRNPFPESFDYLLGGEINPSLLDLKYLNYLDLSSNNFGGIRIPNFIGSLASLKYLNLSGASFGGTIPPNLGNLSNLRYLDLNSYFGESNENDLKWLPRLSSLKYLNLGNVELNKAASYWLQTVNMLPSLLELHLPQCQLSKLPLSLPFVNLTSLSVLDLSNNGFNSTIPHWLFNLSSLSHLDLNANNLYGGLPTAFAKLTSLQKLDLSENSFGGELPKSLGNLCNLQILKLSLNRFTDEITKFINTLSGCSNSSLETLDLGYNKFTGNLPASLGYLKNLRYLQLWHNSFGGSMPKSLGNLLNLEELYLSHNQMSGNITECLGQLISLVVLELSENPWEGVITEAHFANLSSLKELSITKASPNISLVFNISSDWIPPFKLTYINIRSCELGPKFPTWLRNQNELITLVLNNAKISDTIPDWFWKLELHVNELDIAYNQLSGKVPNSLQFSDVSTVDLSSNRFEGPLPLWSSNVSALYLRGNLFSGPIPHDIGELMPHLTDLDFSRNSLSGSIPMSIGNLTELITLVISNNRLSGEIPEMWKDTPYLHMVDMSNNSLSGEFPSALRNCTSMGSLDLGDNKFSGNLPTWIGESMPLLLILRVRNNSFSGSIPSQICHLHTLHILDLSQNKLLGFIPSCLGNLSGFRTEFTPEGTVRYEGERLQVFTKGRMIEYTESVLYLVRNLDLSSNDLSGDIPIELTTLFKLRFLNLSMNHLTGNIPEKIGSLGSLESLDLSKNKLSGHLPSSMAFLTFLNYLNVSYNNLSGKIPTTNQFNTFDDPSIYKGNPALCGFPLATKCTDNNDKEDFPRRDKEKKDSEDKFEKLWLYISIVMGFFMGFWGVCGTLVIKKSWRDAYFSFLWGMKDRVMQLSWQMLLFMQRFWYLETIKVGSCYGDLSVGCIEKERQALLKFKESLIDPSGRLNSWVGKACCQWRGVSCNNKTGHVVKLKLRNPFPESFDYVLGGEINPSLFDLKYLNYLDLSTNDFGGIQIPYFIGSLARLRYLNLSGASFGGTIPPNLGNLSSLRYLDLNSFFGESNENDLKWLPRLSSLKYLNLGNVDLHEVASYWLHTINMLPSLLELHLPQCQLSQLPLSLPFVNLTSLLVLDLSNNGFNSTIPHWLFNLSNLSHLDLNANNLYGGLPNTFAKLTSLQKLDLSENYFGGELSKSLGNLCNLQMLKLSVNRISGEITELINGVSGCTNSSLETLDLGYNKFTGNLPDSLGCLKNLRYLQLWHNSFRGSIPKSIGNLLNLEELYLSHNQMSGNITESLGQLISLVVLELSENPWEGVVTEAHFANLSSLKELSITKASPNISLVFNISSDWIPTFKLTYINIRSCILGPRFPTWLRNQNELITLVLNNAKISDTIPDWFWKLELNLNELDIAYNQLSRQGAKLSTFRLSIHC</sequence>
<comment type="similarity">
    <text evidence="5">Belongs to the RLP family.</text>
</comment>
<keyword evidence="17 23" id="KW-1133">Transmembrane helix</keyword>